<organism evidence="1 3">
    <name type="scientific">Candidatus Iainarchaeum sp</name>
    <dbReference type="NCBI Taxonomy" id="3101447"/>
    <lineage>
        <taxon>Archaea</taxon>
        <taxon>Candidatus Iainarchaeota</taxon>
        <taxon>Candidatus Iainarchaeia</taxon>
        <taxon>Candidatus Iainarchaeales</taxon>
        <taxon>Candidatus Iainarchaeaceae</taxon>
        <taxon>Candidatus Iainarchaeum</taxon>
    </lineage>
</organism>
<dbReference type="Proteomes" id="UP000678237">
    <property type="component" value="Unassembled WGS sequence"/>
</dbReference>
<sequence length="148" mass="16788">MEAVDKHSLEAKNDVWNHKREGHRHCRRRAWRSLSLPGFPLQNAGPAVLWLQYRSLPDSRGVSSLSGGHGIRRHNRVCLGLRVCCRALGSGGLALQPVTRQNRTGDQNLSCVHDPICGMEVDNRLAFVHRHAGRMHFFCCPECKKRFE</sequence>
<evidence type="ECO:0000313" key="2">
    <source>
        <dbReference type="EMBL" id="MBS3062641.1"/>
    </source>
</evidence>
<name>A0A7J4JIZ2_9ARCH</name>
<dbReference type="AlphaFoldDB" id="A0A7J4JIZ2"/>
<protein>
    <submittedName>
        <fullName evidence="1">YHS domain-containing protein</fullName>
    </submittedName>
</protein>
<reference evidence="2" key="3">
    <citation type="submission" date="2021-05" db="EMBL/GenBank/DDBJ databases">
        <title>Protein family content uncovers lineage relationships and bacterial pathway maintenance mechanisms in DPANN archaea.</title>
        <authorList>
            <person name="Castelle C.J."/>
            <person name="Meheust R."/>
            <person name="Jaffe A.L."/>
            <person name="Seitz K."/>
            <person name="Gong X."/>
            <person name="Baker B.J."/>
            <person name="Banfield J.F."/>
        </authorList>
    </citation>
    <scope>NUCLEOTIDE SEQUENCE</scope>
    <source>
        <strain evidence="2">RIFCSPLOWO2_01_FULL_58_19</strain>
    </source>
</reference>
<accession>A0A7J4JIZ2</accession>
<comment type="caution">
    <text evidence="1">The sequence shown here is derived from an EMBL/GenBank/DDBJ whole genome shotgun (WGS) entry which is preliminary data.</text>
</comment>
<dbReference type="EMBL" id="JAGVWE010000002">
    <property type="protein sequence ID" value="MBS3062641.1"/>
    <property type="molecule type" value="Genomic_DNA"/>
</dbReference>
<dbReference type="EMBL" id="DUGH01000069">
    <property type="protein sequence ID" value="HIH16315.1"/>
    <property type="molecule type" value="Genomic_DNA"/>
</dbReference>
<reference evidence="3" key="1">
    <citation type="journal article" date="2020" name="bioRxiv">
        <title>A rank-normalized archaeal taxonomy based on genome phylogeny resolves widespread incomplete and uneven classifications.</title>
        <authorList>
            <person name="Rinke C."/>
            <person name="Chuvochina M."/>
            <person name="Mussig A.J."/>
            <person name="Chaumeil P.-A."/>
            <person name="Waite D.W."/>
            <person name="Whitman W.B."/>
            <person name="Parks D.H."/>
            <person name="Hugenholtz P."/>
        </authorList>
    </citation>
    <scope>NUCLEOTIDE SEQUENCE [LARGE SCALE GENOMIC DNA]</scope>
</reference>
<proteinExistence type="predicted"/>
<gene>
    <name evidence="1" type="ORF">HA252_02840</name>
    <name evidence="2" type="ORF">J4203_02105</name>
</gene>
<evidence type="ECO:0000313" key="3">
    <source>
        <dbReference type="Proteomes" id="UP000564964"/>
    </source>
</evidence>
<reference evidence="2" key="2">
    <citation type="submission" date="2021-03" db="EMBL/GenBank/DDBJ databases">
        <authorList>
            <person name="Jaffe A."/>
        </authorList>
    </citation>
    <scope>NUCLEOTIDE SEQUENCE</scope>
    <source>
        <strain evidence="2">RIFCSPLOWO2_01_FULL_58_19</strain>
    </source>
</reference>
<dbReference type="Proteomes" id="UP000564964">
    <property type="component" value="Unassembled WGS sequence"/>
</dbReference>
<evidence type="ECO:0000313" key="1">
    <source>
        <dbReference type="EMBL" id="HIH16315.1"/>
    </source>
</evidence>